<dbReference type="PANTHER" id="PTHR34587">
    <property type="entry name" value="VWFA DOMAIN-CONTAINING PROTEIN"/>
    <property type="match status" value="1"/>
</dbReference>
<dbReference type="PANTHER" id="PTHR34587:SF2">
    <property type="entry name" value="G-PROTEIN COUPLED RECEPTORS FAMILY 1 PROFILE DOMAIN-CONTAINING PROTEIN"/>
    <property type="match status" value="1"/>
</dbReference>
<comment type="caution">
    <text evidence="1">The sequence shown here is derived from an EMBL/GenBank/DDBJ whole genome shotgun (WGS) entry which is preliminary data.</text>
</comment>
<dbReference type="GeneID" id="62230029"/>
<reference evidence="1 2" key="1">
    <citation type="journal article" date="2020" name="Genome Biol. Evol.">
        <title>Comparative genomics of Sclerotiniaceae.</title>
        <authorList>
            <person name="Valero Jimenez C.A."/>
            <person name="Steentjes M."/>
            <person name="Scholten O.E."/>
            <person name="Van Kan J.A.L."/>
        </authorList>
    </citation>
    <scope>NUCLEOTIDE SEQUENCE [LARGE SCALE GENOMIC DNA]</scope>
    <source>
        <strain evidence="1 2">B1</strain>
    </source>
</reference>
<keyword evidence="2" id="KW-1185">Reference proteome</keyword>
<protein>
    <submittedName>
        <fullName evidence="1">Uncharacterized protein</fullName>
    </submittedName>
</protein>
<evidence type="ECO:0000313" key="1">
    <source>
        <dbReference type="EMBL" id="KAF7933546.1"/>
    </source>
</evidence>
<sequence>MQVLLANEIVESGQDQAGLTIHRRLTAQTCQLKFKEKAYMSDDATVIEKYLFIISLNLDFLDSPSFALALFASAGLVEGLNARRHQDIHKRATATSGDDTSLTLAQNAIASGSFSDGLTEIGGNEASEAASATSQNNFINFCAGETLTNGLQIVTGSCNGIPMGQIPAKNKMMSSIITFPLAGSATIKSDTTFNITVQMSNITPGSFSNADSTYFSAPQQLDSSGVVIGHTHVTVQDMGSSLNPTGTLDPTQFAFFKGINDAGNGQGLLSATVNGGLPAGNYRVCTMASSTNHQPAIMPVAQRGTADDCTKFTVIGSGTTANAASNNGSGGQAAAALAASAVAAGPDNTNPVASTSASSIKSASTSFSAAKASKSSTSSIAKSVPSITSSSVPATSSSAGSSTSALGGIAAPPVTNSGDSARPFSVNGNTFVNEAAALQRSCDIQFNACADAFNGGKANGFSISDCQTQENSCLAG</sequence>
<dbReference type="Proteomes" id="UP000783213">
    <property type="component" value="Unassembled WGS sequence"/>
</dbReference>
<dbReference type="RefSeq" id="XP_038812339.1">
    <property type="nucleotide sequence ID" value="XM_038950875.1"/>
</dbReference>
<organism evidence="1 2">
    <name type="scientific">Botrytis deweyae</name>
    <dbReference type="NCBI Taxonomy" id="2478750"/>
    <lineage>
        <taxon>Eukaryota</taxon>
        <taxon>Fungi</taxon>
        <taxon>Dikarya</taxon>
        <taxon>Ascomycota</taxon>
        <taxon>Pezizomycotina</taxon>
        <taxon>Leotiomycetes</taxon>
        <taxon>Helotiales</taxon>
        <taxon>Sclerotiniaceae</taxon>
        <taxon>Botrytis</taxon>
    </lineage>
</organism>
<gene>
    <name evidence="1" type="ORF">EAE98_003255</name>
</gene>
<evidence type="ECO:0000313" key="2">
    <source>
        <dbReference type="Proteomes" id="UP000783213"/>
    </source>
</evidence>
<dbReference type="InterPro" id="IPR053216">
    <property type="entry name" value="Appressorial_penetr-assoc"/>
</dbReference>
<accession>A0ABQ7ISZ6</accession>
<dbReference type="EMBL" id="RCSX01000006">
    <property type="protein sequence ID" value="KAF7933546.1"/>
    <property type="molecule type" value="Genomic_DNA"/>
</dbReference>
<name>A0ABQ7ISZ6_9HELO</name>
<proteinExistence type="predicted"/>